<keyword evidence="10 16" id="KW-0811">Translocation</keyword>
<name>A0AAN9C1G5_9CAEN</name>
<dbReference type="PANTHER" id="PTHR10721:SF1">
    <property type="entry name" value="MITOCHONDRIAL IMPORT INNER MEMBRANE TRANSLOCASE SUBUNIT TIM44"/>
    <property type="match status" value="1"/>
</dbReference>
<evidence type="ECO:0000256" key="2">
    <source>
        <dbReference type="ARBA" id="ARBA00009597"/>
    </source>
</evidence>
<feature type="coiled-coil region" evidence="17">
    <location>
        <begin position="79"/>
        <end position="106"/>
    </location>
</feature>
<dbReference type="GO" id="GO:0051087">
    <property type="term" value="F:protein-folding chaperone binding"/>
    <property type="evidence" value="ECO:0007669"/>
    <property type="project" value="InterPro"/>
</dbReference>
<evidence type="ECO:0000256" key="7">
    <source>
        <dbReference type="ARBA" id="ARBA00022840"/>
    </source>
</evidence>
<dbReference type="InterPro" id="IPR017303">
    <property type="entry name" value="Tim44"/>
</dbReference>
<comment type="function">
    <text evidence="13">Essential component of the PAM complex, a complex required for the translocation of transit peptide-containing proteins from the inner membrane into the mitochondrial matrix in an ATP-dependent manner. Recruits mitochondrial HSP70 to drive protein translocation into the matrix using ATP as an energy source.</text>
</comment>
<keyword evidence="5" id="KW-0547">Nucleotide-binding</keyword>
<evidence type="ECO:0000256" key="10">
    <source>
        <dbReference type="ARBA" id="ARBA00023010"/>
    </source>
</evidence>
<keyword evidence="20" id="KW-1185">Reference proteome</keyword>
<keyword evidence="8 16" id="KW-0653">Protein transport</keyword>
<reference evidence="19 20" key="1">
    <citation type="submission" date="2024-02" db="EMBL/GenBank/DDBJ databases">
        <title>Chromosome-scale genome assembly of the rough periwinkle Littorina saxatilis.</title>
        <authorList>
            <person name="De Jode A."/>
            <person name="Faria R."/>
            <person name="Formenti G."/>
            <person name="Sims Y."/>
            <person name="Smith T.P."/>
            <person name="Tracey A."/>
            <person name="Wood J.M.D."/>
            <person name="Zagrodzka Z.B."/>
            <person name="Johannesson K."/>
            <person name="Butlin R.K."/>
            <person name="Leder E.H."/>
        </authorList>
    </citation>
    <scope>NUCLEOTIDE SEQUENCE [LARGE SCALE GENOMIC DNA]</scope>
    <source>
        <strain evidence="19">Snail1</strain>
        <tissue evidence="19">Muscle</tissue>
    </source>
</reference>
<dbReference type="InterPro" id="IPR039544">
    <property type="entry name" value="Tim44-like"/>
</dbReference>
<keyword evidence="17" id="KW-0175">Coiled coil</keyword>
<dbReference type="Proteomes" id="UP001374579">
    <property type="component" value="Unassembled WGS sequence"/>
</dbReference>
<evidence type="ECO:0000256" key="11">
    <source>
        <dbReference type="ARBA" id="ARBA00023128"/>
    </source>
</evidence>
<comment type="similarity">
    <text evidence="2 16">Belongs to the Tim44 family.</text>
</comment>
<keyword evidence="3 16" id="KW-0813">Transport</keyword>
<dbReference type="FunFam" id="3.10.450.240:FF:000001">
    <property type="entry name" value="Mitochondrial import inner membrane translocase subunit TIM44"/>
    <property type="match status" value="1"/>
</dbReference>
<evidence type="ECO:0000256" key="3">
    <source>
        <dbReference type="ARBA" id="ARBA00022448"/>
    </source>
</evidence>
<evidence type="ECO:0000256" key="9">
    <source>
        <dbReference type="ARBA" id="ARBA00022946"/>
    </source>
</evidence>
<evidence type="ECO:0000256" key="17">
    <source>
        <dbReference type="SAM" id="Coils"/>
    </source>
</evidence>
<evidence type="ECO:0000256" key="4">
    <source>
        <dbReference type="ARBA" id="ARBA00022553"/>
    </source>
</evidence>
<sequence length="459" mass="52470">MASMCRGIGMLVRHQGRFQFQAYRQIASSWSLHARSPCPSCGHSRYLLNSGQLDFRIAQQQIRCMSGGRNFFQQVVDNIKQEFTKNKEMKENLKKFKQETQKLEESDALKKARQKFESIESDTASVRKTLGEFKGKVSETVEELQKTELLKKGHEISKELGKTAGKAADSISKSGEQLSKTAAYKTVSQSVKAVKQEFDDVALSRAKLYRAPVKPKRRTDLARIVREERPMQANEDAMGMVLHKDSRFYESWQNFKDNNQYVTKMFDLKVKYDESDHVVVRATRAFTDKIGHMFGSMFSKTEMSEVLTEICKVDPTFDKELFVRMCEQEIIPNVLEALIRGDVEVLKDWCYEAPYNTLTHPIKQALAAGYKFDSKVLDISNVDVMAGKMMEQGPVLVISFHAQQIMCVRDSKGNVVEGDKDKTVRVLYVWALCRDQEELDPLAAWKLLDISASTSDQWL</sequence>
<keyword evidence="11 16" id="KW-0496">Mitochondrion</keyword>
<dbReference type="SMART" id="SM00978">
    <property type="entry name" value="Tim44"/>
    <property type="match status" value="1"/>
</dbReference>
<comment type="subcellular location">
    <subcellularLocation>
        <location evidence="1">Mitochondrion inner membrane</location>
        <topology evidence="1">Peripheral membrane protein</topology>
        <orientation evidence="1">Matrix side</orientation>
    </subcellularLocation>
</comment>
<proteinExistence type="inferred from homology"/>
<dbReference type="SUPFAM" id="SSF54427">
    <property type="entry name" value="NTF2-like"/>
    <property type="match status" value="1"/>
</dbReference>
<evidence type="ECO:0000256" key="16">
    <source>
        <dbReference type="PIRNR" id="PIRNR037871"/>
    </source>
</evidence>
<evidence type="ECO:0000259" key="18">
    <source>
        <dbReference type="SMART" id="SM00978"/>
    </source>
</evidence>
<gene>
    <name evidence="19" type="ORF">V1264_001579</name>
</gene>
<keyword evidence="6 16" id="KW-0999">Mitochondrion inner membrane</keyword>
<evidence type="ECO:0000256" key="5">
    <source>
        <dbReference type="ARBA" id="ARBA00022741"/>
    </source>
</evidence>
<dbReference type="GO" id="GO:0005524">
    <property type="term" value="F:ATP binding"/>
    <property type="evidence" value="ECO:0007669"/>
    <property type="project" value="UniProtKB-KW"/>
</dbReference>
<evidence type="ECO:0000256" key="6">
    <source>
        <dbReference type="ARBA" id="ARBA00022792"/>
    </source>
</evidence>
<keyword evidence="4" id="KW-0597">Phosphoprotein</keyword>
<keyword evidence="12 16" id="KW-0472">Membrane</keyword>
<accession>A0AAN9C1G5</accession>
<dbReference type="Gene3D" id="3.10.450.240">
    <property type="match status" value="1"/>
</dbReference>
<dbReference type="AlphaFoldDB" id="A0AAN9C1G5"/>
<evidence type="ECO:0000256" key="1">
    <source>
        <dbReference type="ARBA" id="ARBA00004443"/>
    </source>
</evidence>
<dbReference type="PANTHER" id="PTHR10721">
    <property type="entry name" value="MITOCHONDRIAL IMPORT INNER MEMBRANE TRANSLOCASE SUBUNIT TIM44"/>
    <property type="match status" value="1"/>
</dbReference>
<evidence type="ECO:0000256" key="13">
    <source>
        <dbReference type="ARBA" id="ARBA00057148"/>
    </source>
</evidence>
<evidence type="ECO:0000313" key="20">
    <source>
        <dbReference type="Proteomes" id="UP001374579"/>
    </source>
</evidence>
<evidence type="ECO:0000313" key="19">
    <source>
        <dbReference type="EMBL" id="KAK7115763.1"/>
    </source>
</evidence>
<comment type="caution">
    <text evidence="19">The sequence shown here is derived from an EMBL/GenBank/DDBJ whole genome shotgun (WGS) entry which is preliminary data.</text>
</comment>
<organism evidence="19 20">
    <name type="scientific">Littorina saxatilis</name>
    <dbReference type="NCBI Taxonomy" id="31220"/>
    <lineage>
        <taxon>Eukaryota</taxon>
        <taxon>Metazoa</taxon>
        <taxon>Spiralia</taxon>
        <taxon>Lophotrochozoa</taxon>
        <taxon>Mollusca</taxon>
        <taxon>Gastropoda</taxon>
        <taxon>Caenogastropoda</taxon>
        <taxon>Littorinimorpha</taxon>
        <taxon>Littorinoidea</taxon>
        <taxon>Littorinidae</taxon>
        <taxon>Littorina</taxon>
    </lineage>
</organism>
<dbReference type="PIRSF" id="PIRSF037871">
    <property type="entry name" value="TIM44"/>
    <property type="match status" value="1"/>
</dbReference>
<evidence type="ECO:0000256" key="14">
    <source>
        <dbReference type="ARBA" id="ARBA00063163"/>
    </source>
</evidence>
<keyword evidence="9" id="KW-0809">Transit peptide</keyword>
<evidence type="ECO:0000256" key="12">
    <source>
        <dbReference type="ARBA" id="ARBA00023136"/>
    </source>
</evidence>
<keyword evidence="7" id="KW-0067">ATP-binding</keyword>
<dbReference type="GO" id="GO:0030150">
    <property type="term" value="P:protein import into mitochondrial matrix"/>
    <property type="evidence" value="ECO:0007669"/>
    <property type="project" value="InterPro"/>
</dbReference>
<dbReference type="Pfam" id="PF04280">
    <property type="entry name" value="Tim44"/>
    <property type="match status" value="1"/>
</dbReference>
<evidence type="ECO:0000256" key="8">
    <source>
        <dbReference type="ARBA" id="ARBA00022927"/>
    </source>
</evidence>
<comment type="subunit">
    <text evidence="14">Probable component of the PAM complex at least composed of a mitochondrial HSP70 protein, GRPEL1 or GRPEL2, TIMM44, TIMM16/PAM16 and TIMM14/DNAJC19. The complex interacts with the TIMM23 component of the TIM23 complex. Interacts with SLC25A4/ANT1 and SLC25A5/ANT2; leading to inhibit the presequence translocase TIMM23, thereby promoting stabilization of PINK1.</text>
</comment>
<feature type="domain" description="Tim44-like" evidence="18">
    <location>
        <begin position="303"/>
        <end position="452"/>
    </location>
</feature>
<dbReference type="InterPro" id="IPR032710">
    <property type="entry name" value="NTF2-like_dom_sf"/>
</dbReference>
<dbReference type="InterPro" id="IPR007379">
    <property type="entry name" value="Tim44-like_dom"/>
</dbReference>
<dbReference type="GO" id="GO:0005743">
    <property type="term" value="C:mitochondrial inner membrane"/>
    <property type="evidence" value="ECO:0007669"/>
    <property type="project" value="UniProtKB-SubCell"/>
</dbReference>
<dbReference type="EMBL" id="JBAMIC010000001">
    <property type="protein sequence ID" value="KAK7115763.1"/>
    <property type="molecule type" value="Genomic_DNA"/>
</dbReference>
<evidence type="ECO:0000256" key="15">
    <source>
        <dbReference type="ARBA" id="ARBA00074309"/>
    </source>
</evidence>
<protein>
    <recommendedName>
        <fullName evidence="15 16">Mitochondrial import inner membrane translocase subunit TIM44</fullName>
    </recommendedName>
</protein>